<dbReference type="PATRIC" id="fig|1121335.3.peg.984"/>
<dbReference type="InterPro" id="IPR016031">
    <property type="entry name" value="Trp_RNA-bd_attenuator-like_dom"/>
</dbReference>
<proteinExistence type="predicted"/>
<dbReference type="Pfam" id="PF13240">
    <property type="entry name" value="Zn_Ribbon_1"/>
    <property type="match status" value="1"/>
</dbReference>
<keyword evidence="3" id="KW-1185">Reference proteome</keyword>
<evidence type="ECO:0000313" key="2">
    <source>
        <dbReference type="EMBL" id="AGC68003.1"/>
    </source>
</evidence>
<dbReference type="SUPFAM" id="SSF51219">
    <property type="entry name" value="TRAP-like"/>
    <property type="match status" value="1"/>
</dbReference>
<dbReference type="InterPro" id="IPR002838">
    <property type="entry name" value="AIM24"/>
</dbReference>
<dbReference type="KEGG" id="csd:Clst_0964"/>
<sequence>MICQNCNAEINEGSNFCRYCGSPVGANVNTGGRDFSQSTSANPGKLNYKIFGGSFPAVSIRLNTNESIYTQAGGMTWMDAGITMETNMQGGLMKGFGRMLSGESLFMVTYTSHAPNQEIVIASSFPGCILDIDVGRCPIIAQKSAFLCAQTTVNLSIYVARGLKAGLFGGEGFVLQRLSGSGIAFIEIDGSLVERTLAPGETIKVDTGNVAAFEETVQYQAEMVKGFKNILFGGEGLFLTTLTGPGKVWLQTMSMPEFAKSIIPYLPTSR</sequence>
<dbReference type="Pfam" id="PF01987">
    <property type="entry name" value="AIM24"/>
    <property type="match status" value="1"/>
</dbReference>
<dbReference type="Proteomes" id="UP000011220">
    <property type="component" value="Chromosome"/>
</dbReference>
<dbReference type="NCBIfam" id="TIGR00266">
    <property type="entry name" value="TIGR00266 family protein"/>
    <property type="match status" value="1"/>
</dbReference>
<dbReference type="EMBL" id="CP004044">
    <property type="protein sequence ID" value="AGC68003.1"/>
    <property type="molecule type" value="Genomic_DNA"/>
</dbReference>
<dbReference type="eggNOG" id="COG2013">
    <property type="taxonomic scope" value="Bacteria"/>
</dbReference>
<evidence type="ECO:0000313" key="3">
    <source>
        <dbReference type="Proteomes" id="UP000011220"/>
    </source>
</evidence>
<organism evidence="2 3">
    <name type="scientific">Thermoclostridium stercorarium (strain ATCC 35414 / DSM 8532 / NCIMB 11754)</name>
    <name type="common">Clostridium stercorarium</name>
    <dbReference type="NCBI Taxonomy" id="1121335"/>
    <lineage>
        <taxon>Bacteria</taxon>
        <taxon>Bacillati</taxon>
        <taxon>Bacillota</taxon>
        <taxon>Clostridia</taxon>
        <taxon>Eubacteriales</taxon>
        <taxon>Oscillospiraceae</taxon>
        <taxon>Thermoclostridium</taxon>
    </lineage>
</organism>
<dbReference type="PANTHER" id="PTHR43657">
    <property type="entry name" value="TRYPTOPHAN RNA-BINDING ATTENUATOR PROTEIN-LIKE PROTEIN"/>
    <property type="match status" value="1"/>
</dbReference>
<dbReference type="Gene3D" id="3.60.160.10">
    <property type="entry name" value="Mitochondrial biogenesis AIM24"/>
    <property type="match status" value="1"/>
</dbReference>
<dbReference type="AlphaFoldDB" id="L7VQZ8"/>
<dbReference type="InterPro" id="IPR026870">
    <property type="entry name" value="Zinc_ribbon_dom"/>
</dbReference>
<feature type="domain" description="Zinc-ribbon" evidence="1">
    <location>
        <begin position="3"/>
        <end position="24"/>
    </location>
</feature>
<reference evidence="2 3" key="1">
    <citation type="journal article" date="2013" name="Genome Announc.">
        <title>Complete genome sequence of Clostridium stercorarium subsp. stercorarium strain DSM 8532, a thermophilic degrader of plant cell wall fibers.</title>
        <authorList>
            <person name="Poehlein A."/>
            <person name="Zverlov V.V."/>
            <person name="Daniel R."/>
            <person name="Schwarz W.H."/>
            <person name="Liebl W."/>
        </authorList>
    </citation>
    <scope>NUCLEOTIDE SEQUENCE [LARGE SCALE GENOMIC DNA]</scope>
    <source>
        <strain evidence="3">ATCC 35414 / DSM 8532 / NCIMB 11754</strain>
    </source>
</reference>
<evidence type="ECO:0000259" key="1">
    <source>
        <dbReference type="Pfam" id="PF13240"/>
    </source>
</evidence>
<dbReference type="RefSeq" id="WP_015358693.1">
    <property type="nucleotide sequence ID" value="NC_020134.1"/>
</dbReference>
<dbReference type="PANTHER" id="PTHR43657:SF1">
    <property type="entry name" value="ALTERED INHERITANCE OF MITOCHONDRIA PROTEIN 24, MITOCHONDRIAL"/>
    <property type="match status" value="1"/>
</dbReference>
<dbReference type="InterPro" id="IPR036983">
    <property type="entry name" value="AIM24_sf"/>
</dbReference>
<dbReference type="KEGG" id="css:Cst_c10050"/>
<name>L7VQZ8_THES1</name>
<accession>L7VQZ8</accession>
<gene>
    <name evidence="2" type="ordered locus">Cst_c10050</name>
</gene>
<protein>
    <recommendedName>
        <fullName evidence="1">Zinc-ribbon domain-containing protein</fullName>
    </recommendedName>
</protein>